<feature type="domain" description="Beta-xylosidase C-terminal Concanavalin A-like" evidence="7">
    <location>
        <begin position="396"/>
        <end position="575"/>
    </location>
</feature>
<reference evidence="8" key="1">
    <citation type="submission" date="2022-10" db="EMBL/GenBank/DDBJ databases">
        <authorList>
            <person name="Yu W.X."/>
        </authorList>
    </citation>
    <scope>NUCLEOTIDE SEQUENCE</scope>
    <source>
        <strain evidence="8">D04</strain>
    </source>
</reference>
<dbReference type="RefSeq" id="WP_301197804.1">
    <property type="nucleotide sequence ID" value="NZ_JAPDPI010000003.1"/>
</dbReference>
<dbReference type="Gene3D" id="2.115.10.20">
    <property type="entry name" value="Glycosyl hydrolase domain, family 43"/>
    <property type="match status" value="1"/>
</dbReference>
<evidence type="ECO:0000259" key="7">
    <source>
        <dbReference type="Pfam" id="PF17851"/>
    </source>
</evidence>
<gene>
    <name evidence="8" type="ORF">OM074_03035</name>
</gene>
<dbReference type="Pfam" id="PF04616">
    <property type="entry name" value="Glyco_hydro_43"/>
    <property type="match status" value="1"/>
</dbReference>
<dbReference type="EMBL" id="JAPDPI010000003">
    <property type="protein sequence ID" value="MCW3804583.1"/>
    <property type="molecule type" value="Genomic_DNA"/>
</dbReference>
<dbReference type="InterPro" id="IPR023296">
    <property type="entry name" value="Glyco_hydro_beta-prop_sf"/>
</dbReference>
<dbReference type="Pfam" id="PF17851">
    <property type="entry name" value="GH43_C2"/>
    <property type="match status" value="1"/>
</dbReference>
<dbReference type="InterPro" id="IPR013320">
    <property type="entry name" value="ConA-like_dom_sf"/>
</dbReference>
<dbReference type="GO" id="GO:0005975">
    <property type="term" value="P:carbohydrate metabolic process"/>
    <property type="evidence" value="ECO:0007669"/>
    <property type="project" value="InterPro"/>
</dbReference>
<proteinExistence type="inferred from homology"/>
<dbReference type="GO" id="GO:0004553">
    <property type="term" value="F:hydrolase activity, hydrolyzing O-glycosyl compounds"/>
    <property type="evidence" value="ECO:0007669"/>
    <property type="project" value="InterPro"/>
</dbReference>
<evidence type="ECO:0000256" key="2">
    <source>
        <dbReference type="ARBA" id="ARBA00022801"/>
    </source>
</evidence>
<evidence type="ECO:0000256" key="3">
    <source>
        <dbReference type="ARBA" id="ARBA00023295"/>
    </source>
</evidence>
<dbReference type="PANTHER" id="PTHR42812">
    <property type="entry name" value="BETA-XYLOSIDASE"/>
    <property type="match status" value="1"/>
</dbReference>
<evidence type="ECO:0000256" key="5">
    <source>
        <dbReference type="PIRSR" id="PIRSR606710-2"/>
    </source>
</evidence>
<feature type="site" description="Important for catalytic activity, responsible for pKa modulation of the active site Glu and correct orientation of both the proton donor and substrate" evidence="5">
    <location>
        <position position="188"/>
    </location>
</feature>
<evidence type="ECO:0000256" key="4">
    <source>
        <dbReference type="PIRSR" id="PIRSR606710-1"/>
    </source>
</evidence>
<dbReference type="InterPro" id="IPR041542">
    <property type="entry name" value="GH43_C2"/>
</dbReference>
<evidence type="ECO:0000256" key="6">
    <source>
        <dbReference type="RuleBase" id="RU361187"/>
    </source>
</evidence>
<comment type="similarity">
    <text evidence="1 6">Belongs to the glycosyl hydrolase 43 family.</text>
</comment>
<dbReference type="Gene3D" id="2.60.120.200">
    <property type="match status" value="1"/>
</dbReference>
<feature type="active site" description="Proton donor" evidence="4">
    <location>
        <position position="253"/>
    </location>
</feature>
<dbReference type="SUPFAM" id="SSF75005">
    <property type="entry name" value="Arabinanase/levansucrase/invertase"/>
    <property type="match status" value="1"/>
</dbReference>
<dbReference type="Proteomes" id="UP001207408">
    <property type="component" value="Unassembled WGS sequence"/>
</dbReference>
<evidence type="ECO:0000313" key="8">
    <source>
        <dbReference type="EMBL" id="MCW3804583.1"/>
    </source>
</evidence>
<dbReference type="SUPFAM" id="SSF49899">
    <property type="entry name" value="Concanavalin A-like lectins/glucanases"/>
    <property type="match status" value="1"/>
</dbReference>
<name>A0AAE3MBB5_9BACT</name>
<dbReference type="CDD" id="cd18617">
    <property type="entry name" value="GH43_XynB-like"/>
    <property type="match status" value="1"/>
</dbReference>
<protein>
    <submittedName>
        <fullName evidence="8">Glycoside hydrolase family 43 protein</fullName>
    </submittedName>
</protein>
<keyword evidence="3 6" id="KW-0326">Glycosidase</keyword>
<dbReference type="PANTHER" id="PTHR42812:SF12">
    <property type="entry name" value="BETA-XYLOSIDASE-RELATED"/>
    <property type="match status" value="1"/>
</dbReference>
<organism evidence="8 9">
    <name type="scientific">Plebeiibacterium marinum</name>
    <dbReference type="NCBI Taxonomy" id="2992111"/>
    <lineage>
        <taxon>Bacteria</taxon>
        <taxon>Pseudomonadati</taxon>
        <taxon>Bacteroidota</taxon>
        <taxon>Bacteroidia</taxon>
        <taxon>Marinilabiliales</taxon>
        <taxon>Marinilabiliaceae</taxon>
        <taxon>Plebeiibacterium</taxon>
    </lineage>
</organism>
<keyword evidence="2 6" id="KW-0378">Hydrolase</keyword>
<evidence type="ECO:0000256" key="1">
    <source>
        <dbReference type="ARBA" id="ARBA00009865"/>
    </source>
</evidence>
<feature type="active site" description="Proton acceptor" evidence="4">
    <location>
        <position position="80"/>
    </location>
</feature>
<dbReference type="InterPro" id="IPR051795">
    <property type="entry name" value="Glycosyl_Hydrlase_43"/>
</dbReference>
<dbReference type="AlphaFoldDB" id="A0AAE3MBB5"/>
<evidence type="ECO:0000313" key="9">
    <source>
        <dbReference type="Proteomes" id="UP001207408"/>
    </source>
</evidence>
<accession>A0AAE3MBB5</accession>
<keyword evidence="9" id="KW-1185">Reference proteome</keyword>
<dbReference type="InterPro" id="IPR006710">
    <property type="entry name" value="Glyco_hydro_43"/>
</dbReference>
<sequence>MKKSISICSICGVVLLLSLFVPFVSCIKQNGKNNPDFKSDSLVAHFDYFNYKGDDDFYKLNPLPDKDYYYNPILPGWYSDPSLCSNGKDFFLVTSTFSFFPGVPIFHSTDLVNWKQIGHVLNRPGQLPLDGQRVSEGIFAPAISYNPHNKTYYMVTTNIRKGNFFVKTTDPFGEWSDPISLPNVKGIDPSFFFDEDGKAYIVNNDVPDGGSQYEGHRAIRVLQFDVEKEETFGPSIMLVNGGVNLDEKPIWIEGPHMYKINGNYYLMCAEGGTSVNHREVIFKGDNPIGSFKPWAKNPMLTQRHLEPDRDLPITCAGHADLIKKENGEWWSVFLACRPIENKFENLGRETYLMPVKWSEDGFPYMTEGDELVPRIVEMKGLERDSMTTFGNFEKYDDFNAPVLGMEWMTLRGDASDLYSLTTDSGFLTLNCADVESSELKTPAFVSRRLQHHKFECKTCMYFKPQSEDESAGILLFKDETHQYLFSVGKKGAQNTISIKKIKENGADVIDSMNVEITDGPIEMKVISDGKNFSFYYAIGQSDWTLLSNSVDAYYLSTAQSYGFTGTNIGLYASKKSY</sequence>
<comment type="caution">
    <text evidence="8">The sequence shown here is derived from an EMBL/GenBank/DDBJ whole genome shotgun (WGS) entry which is preliminary data.</text>
</comment>